<keyword evidence="1" id="KW-0560">Oxidoreductase</keyword>
<reference evidence="3" key="1">
    <citation type="journal article" date="2015" name="Nature">
        <title>Complex archaea that bridge the gap between prokaryotes and eukaryotes.</title>
        <authorList>
            <person name="Spang A."/>
            <person name="Saw J.H."/>
            <person name="Jorgensen S.L."/>
            <person name="Zaremba-Niedzwiedzka K."/>
            <person name="Martijn J."/>
            <person name="Lind A.E."/>
            <person name="van Eijk R."/>
            <person name="Schleper C."/>
            <person name="Guy L."/>
            <person name="Ettema T.J."/>
        </authorList>
    </citation>
    <scope>NUCLEOTIDE SEQUENCE</scope>
</reference>
<gene>
    <name evidence="3" type="ORF">LCGC14_1860200</name>
</gene>
<feature type="domain" description="Pyruvate/ketoisovalerate oxidoreductase catalytic" evidence="2">
    <location>
        <begin position="32"/>
        <end position="116"/>
    </location>
</feature>
<dbReference type="PANTHER" id="PTHR42730:SF1">
    <property type="entry name" value="2-OXOGLUTARATE SYNTHASE SUBUNIT KORC"/>
    <property type="match status" value="1"/>
</dbReference>
<evidence type="ECO:0000313" key="3">
    <source>
        <dbReference type="EMBL" id="KKL94885.1"/>
    </source>
</evidence>
<dbReference type="GO" id="GO:0016903">
    <property type="term" value="F:oxidoreductase activity, acting on the aldehyde or oxo group of donors"/>
    <property type="evidence" value="ECO:0007669"/>
    <property type="project" value="InterPro"/>
</dbReference>
<proteinExistence type="predicted"/>
<organism evidence="3">
    <name type="scientific">marine sediment metagenome</name>
    <dbReference type="NCBI Taxonomy" id="412755"/>
    <lineage>
        <taxon>unclassified sequences</taxon>
        <taxon>metagenomes</taxon>
        <taxon>ecological metagenomes</taxon>
    </lineage>
</organism>
<dbReference type="Gene3D" id="3.40.920.10">
    <property type="entry name" value="Pyruvate-ferredoxin oxidoreductase, PFOR, domain III"/>
    <property type="match status" value="1"/>
</dbReference>
<dbReference type="InterPro" id="IPR002869">
    <property type="entry name" value="Pyrv_flavodox_OxRed_cen"/>
</dbReference>
<sequence>MLWDPSTIKKFKALKRLASRINPNDIKHDGNTGFLLWDPSTIKTFKALKGLKKVLGIPVQKIAVEKFGNIVFGNSILFGAFTILSRIISEESAIETLKKFVPPTTLDKNLEAFELGKREAQDFIKKLEEEN</sequence>
<protein>
    <recommendedName>
        <fullName evidence="2">Pyruvate/ketoisovalerate oxidoreductase catalytic domain-containing protein</fullName>
    </recommendedName>
</protein>
<dbReference type="PANTHER" id="PTHR42730">
    <property type="entry name" value="2-OXOGLUTARATE SYNTHASE SUBUNIT KORC"/>
    <property type="match status" value="1"/>
</dbReference>
<dbReference type="Pfam" id="PF01558">
    <property type="entry name" value="POR"/>
    <property type="match status" value="1"/>
</dbReference>
<dbReference type="SUPFAM" id="SSF53323">
    <property type="entry name" value="Pyruvate-ferredoxin oxidoreductase, PFOR, domain III"/>
    <property type="match status" value="1"/>
</dbReference>
<name>A0A0F9IM88_9ZZZZ</name>
<evidence type="ECO:0000256" key="1">
    <source>
        <dbReference type="ARBA" id="ARBA00023002"/>
    </source>
</evidence>
<dbReference type="EMBL" id="LAZR01018813">
    <property type="protein sequence ID" value="KKL94885.1"/>
    <property type="molecule type" value="Genomic_DNA"/>
</dbReference>
<dbReference type="InterPro" id="IPR019752">
    <property type="entry name" value="Pyrv/ketoisovalerate_OxRed_cat"/>
</dbReference>
<evidence type="ECO:0000259" key="2">
    <source>
        <dbReference type="Pfam" id="PF01558"/>
    </source>
</evidence>
<comment type="caution">
    <text evidence="3">The sequence shown here is derived from an EMBL/GenBank/DDBJ whole genome shotgun (WGS) entry which is preliminary data.</text>
</comment>
<dbReference type="InterPro" id="IPR052554">
    <property type="entry name" value="2-oxoglutarate_synth_KorC"/>
</dbReference>
<dbReference type="AlphaFoldDB" id="A0A0F9IM88"/>
<accession>A0A0F9IM88</accession>